<dbReference type="InterPro" id="IPR000914">
    <property type="entry name" value="SBP_5_dom"/>
</dbReference>
<comment type="caution">
    <text evidence="7">The sequence shown here is derived from an EMBL/GenBank/DDBJ whole genome shotgun (WGS) entry which is preliminary data.</text>
</comment>
<dbReference type="PANTHER" id="PTHR30290:SF38">
    <property type="entry name" value="D,D-DIPEPTIDE-BINDING PERIPLASMIC PROTEIN DDPA-RELATED"/>
    <property type="match status" value="1"/>
</dbReference>
<dbReference type="Pfam" id="PF00496">
    <property type="entry name" value="SBP_bac_5"/>
    <property type="match status" value="1"/>
</dbReference>
<dbReference type="PANTHER" id="PTHR30290">
    <property type="entry name" value="PERIPLASMIC BINDING COMPONENT OF ABC TRANSPORTER"/>
    <property type="match status" value="1"/>
</dbReference>
<organism evidence="7 8">
    <name type="scientific">Pseudomonas typographi</name>
    <dbReference type="NCBI Taxonomy" id="2715964"/>
    <lineage>
        <taxon>Bacteria</taxon>
        <taxon>Pseudomonadati</taxon>
        <taxon>Pseudomonadota</taxon>
        <taxon>Gammaproteobacteria</taxon>
        <taxon>Pseudomonadales</taxon>
        <taxon>Pseudomonadaceae</taxon>
        <taxon>Pseudomonas</taxon>
    </lineage>
</organism>
<gene>
    <name evidence="7" type="ORF">HAQ05_18150</name>
</gene>
<feature type="signal peptide" evidence="5">
    <location>
        <begin position="1"/>
        <end position="18"/>
    </location>
</feature>
<dbReference type="InterPro" id="IPR030678">
    <property type="entry name" value="Peptide/Ni-bd"/>
</dbReference>
<evidence type="ECO:0000256" key="2">
    <source>
        <dbReference type="ARBA" id="ARBA00022729"/>
    </source>
</evidence>
<evidence type="ECO:0000313" key="8">
    <source>
        <dbReference type="Proteomes" id="UP000805841"/>
    </source>
</evidence>
<dbReference type="Gene3D" id="3.90.76.10">
    <property type="entry name" value="Dipeptide-binding Protein, Domain 1"/>
    <property type="match status" value="1"/>
</dbReference>
<evidence type="ECO:0000259" key="6">
    <source>
        <dbReference type="Pfam" id="PF00496"/>
    </source>
</evidence>
<feature type="chain" id="PRO_5046111086" evidence="5">
    <location>
        <begin position="19"/>
        <end position="505"/>
    </location>
</feature>
<feature type="domain" description="Solute-binding protein family 5" evidence="6">
    <location>
        <begin position="69"/>
        <end position="424"/>
    </location>
</feature>
<keyword evidence="4" id="KW-0813">Transport</keyword>
<evidence type="ECO:0000256" key="3">
    <source>
        <dbReference type="ARBA" id="ARBA00022856"/>
    </source>
</evidence>
<name>A0ABR7Z565_9PSED</name>
<comment type="similarity">
    <text evidence="1">Belongs to the bacterial solute-binding protein 5 family.</text>
</comment>
<keyword evidence="4" id="KW-0653">Protein transport</keyword>
<accession>A0ABR7Z565</accession>
<dbReference type="SUPFAM" id="SSF53850">
    <property type="entry name" value="Periplasmic binding protein-like II"/>
    <property type="match status" value="1"/>
</dbReference>
<keyword evidence="3" id="KW-0571">Peptide transport</keyword>
<dbReference type="InterPro" id="IPR039424">
    <property type="entry name" value="SBP_5"/>
</dbReference>
<sequence length="505" mass="55513">MKISSRLFLGFSSLIMLAASGFTEAETVLRVGISSDPDQLDPVTSRSYTGRFIFNALCDRLVDIDAHLNIVPGLATDWSWSADNQVLTMHLRQGVVFHDGEKFDAAAVKYNIERELTLPGSTRKSEISSISTVEVADPYTIVFNLKTPDAALLSQLTDRAGAMLAPEATAKGNVAAHPVCSGPYQFDSRVQQDRIVLTRFNQYWNPKPYHFDKVIFLPVPDASVRLANLRAGDLDLVDWIAASDVKTVTSDNNLMLAKPTPLGYMSVVFNIGHGQTTATSPLATDTRVRQAFSWGLDRDAINQVVFGGLYTPANQPFTDASPYHVERPIPPRDAAKARALLADAGITSPLHVTLMVPNDPVAQQVAQVIQSMEAEAGFDVSLQMTEHAMLLSRLSSGDFELALSSWSGRPDPDGDVYSFVATRGALNDGRYSNEQVDKWLLAARQSNDTSQRKALYTNVVQQLQADMPIAYLYFEPRMFAINKKVKGFSPYPDALLRLADVTFSQ</sequence>
<evidence type="ECO:0000256" key="4">
    <source>
        <dbReference type="ARBA" id="ARBA00022927"/>
    </source>
</evidence>
<evidence type="ECO:0000256" key="5">
    <source>
        <dbReference type="SAM" id="SignalP"/>
    </source>
</evidence>
<dbReference type="PIRSF" id="PIRSF002741">
    <property type="entry name" value="MppA"/>
    <property type="match status" value="1"/>
</dbReference>
<dbReference type="Proteomes" id="UP000805841">
    <property type="component" value="Unassembled WGS sequence"/>
</dbReference>
<dbReference type="CDD" id="cd08511">
    <property type="entry name" value="PBP2_NikA_DppA_OppA_like_5"/>
    <property type="match status" value="1"/>
</dbReference>
<evidence type="ECO:0000256" key="1">
    <source>
        <dbReference type="ARBA" id="ARBA00005695"/>
    </source>
</evidence>
<dbReference type="EMBL" id="JAAOCA010000023">
    <property type="protein sequence ID" value="MBD1600615.1"/>
    <property type="molecule type" value="Genomic_DNA"/>
</dbReference>
<dbReference type="RefSeq" id="WP_190423053.1">
    <property type="nucleotide sequence ID" value="NZ_JAAOCA010000023.1"/>
</dbReference>
<keyword evidence="2 5" id="KW-0732">Signal</keyword>
<keyword evidence="8" id="KW-1185">Reference proteome</keyword>
<proteinExistence type="inferred from homology"/>
<evidence type="ECO:0000313" key="7">
    <source>
        <dbReference type="EMBL" id="MBD1600615.1"/>
    </source>
</evidence>
<dbReference type="Gene3D" id="3.40.190.10">
    <property type="entry name" value="Periplasmic binding protein-like II"/>
    <property type="match status" value="1"/>
</dbReference>
<dbReference type="Gene3D" id="3.10.105.10">
    <property type="entry name" value="Dipeptide-binding Protein, Domain 3"/>
    <property type="match status" value="1"/>
</dbReference>
<protein>
    <submittedName>
        <fullName evidence="7">ABC transporter substrate-binding protein</fullName>
    </submittedName>
</protein>
<reference evidence="7 8" key="1">
    <citation type="journal article" date="2020" name="Insects">
        <title>Bacteria Belonging to Pseudomonas typographi sp. nov. from the Bark Beetle Ips typographus Have Genomic Potential to Aid in the Host Ecology.</title>
        <authorList>
            <person name="Peral-Aranega E."/>
            <person name="Saati-Santamaria Z."/>
            <person name="Kolarik M."/>
            <person name="Rivas R."/>
            <person name="Garcia-Fraile P."/>
        </authorList>
    </citation>
    <scope>NUCLEOTIDE SEQUENCE [LARGE SCALE GENOMIC DNA]</scope>
    <source>
        <strain evidence="7 8">CA3A</strain>
    </source>
</reference>